<evidence type="ECO:0000313" key="2">
    <source>
        <dbReference type="EMBL" id="SMY26757.1"/>
    </source>
</evidence>
<sequence>MRLIHTTTLEFREFFDAEIPPYSILSHRWTGQELSYKDACFSTWPESEGSVKVKKCCELSKDMGYDWTWIDTCCIDKMNGSELTEAINSMFNWYRRASCCLAFLQDVAPTAHHEEQSSFRTDPFNLEAFGASVWFTRGWTLQELIAPPDVLFYDNCFNLLGSRPQLAKLVSAASGVDSRFLRLTQGDKDQDRIDQLRATPVARRMYWASRRETSRAEDTAYCLLGLFDINMPLLYGEGAVKAFIRLQREIFLRSHDGSIYVWSRSLLKSMNFHPWQGLLAPSPALFADSGNLHLVQQRSESTRSVGNMGLELEYPFPKRHTVTDGKIRVGLFTLKVYRQTTDASTVPPTQRQMLALKLRLMRRPSGIWELAGDEAIQIVVAKPWAPRDSLGVRQFEPDDLFYWHCDFGFDVRGGMIGLQRTWCFKAWSALTSSERAFQRSLRHVRYERLCFVQDGL</sequence>
<organism evidence="2 3">
    <name type="scientific">Zymoseptoria tritici ST99CH_1A5</name>
    <dbReference type="NCBI Taxonomy" id="1276529"/>
    <lineage>
        <taxon>Eukaryota</taxon>
        <taxon>Fungi</taxon>
        <taxon>Dikarya</taxon>
        <taxon>Ascomycota</taxon>
        <taxon>Pezizomycotina</taxon>
        <taxon>Dothideomycetes</taxon>
        <taxon>Dothideomycetidae</taxon>
        <taxon>Mycosphaerellales</taxon>
        <taxon>Mycosphaerellaceae</taxon>
        <taxon>Zymoseptoria</taxon>
    </lineage>
</organism>
<feature type="domain" description="Heterokaryon incompatibility" evidence="1">
    <location>
        <begin position="22"/>
        <end position="143"/>
    </location>
</feature>
<dbReference type="PANTHER" id="PTHR10622:SF10">
    <property type="entry name" value="HET DOMAIN-CONTAINING PROTEIN"/>
    <property type="match status" value="1"/>
</dbReference>
<gene>
    <name evidence="2" type="ORF">ZT1A5_G8201</name>
</gene>
<dbReference type="InterPro" id="IPR010730">
    <property type="entry name" value="HET"/>
</dbReference>
<evidence type="ECO:0000313" key="3">
    <source>
        <dbReference type="Proteomes" id="UP000215453"/>
    </source>
</evidence>
<evidence type="ECO:0000259" key="1">
    <source>
        <dbReference type="Pfam" id="PF06985"/>
    </source>
</evidence>
<accession>A0A1Y6LQV5</accession>
<dbReference type="PANTHER" id="PTHR10622">
    <property type="entry name" value="HET DOMAIN-CONTAINING PROTEIN"/>
    <property type="match status" value="1"/>
</dbReference>
<reference evidence="2 3" key="1">
    <citation type="submission" date="2016-10" db="EMBL/GenBank/DDBJ databases">
        <authorList>
            <person name="Varghese N."/>
        </authorList>
    </citation>
    <scope>NUCLEOTIDE SEQUENCE [LARGE SCALE GENOMIC DNA]</scope>
</reference>
<dbReference type="AlphaFoldDB" id="A0A1Y6LQV5"/>
<protein>
    <recommendedName>
        <fullName evidence="1">Heterokaryon incompatibility domain-containing protein</fullName>
    </recommendedName>
</protein>
<dbReference type="EMBL" id="LT882683">
    <property type="protein sequence ID" value="SMY26757.1"/>
    <property type="molecule type" value="Genomic_DNA"/>
</dbReference>
<proteinExistence type="predicted"/>
<dbReference type="Proteomes" id="UP000215453">
    <property type="component" value="Chromosome 8"/>
</dbReference>
<name>A0A1Y6LQV5_ZYMTR</name>
<dbReference type="Pfam" id="PF06985">
    <property type="entry name" value="HET"/>
    <property type="match status" value="1"/>
</dbReference>